<feature type="domain" description="MgtC/SapB/SrpB/YhiD N-terminal" evidence="2">
    <location>
        <begin position="12"/>
        <end position="130"/>
    </location>
</feature>
<feature type="transmembrane region" description="Helical" evidence="1">
    <location>
        <begin position="393"/>
        <end position="414"/>
    </location>
</feature>
<feature type="transmembrane region" description="Helical" evidence="1">
    <location>
        <begin position="145"/>
        <end position="162"/>
    </location>
</feature>
<dbReference type="InterPro" id="IPR049177">
    <property type="entry name" value="MgtC_SapB_SrpB_YhiD_N"/>
</dbReference>
<feature type="transmembrane region" description="Helical" evidence="1">
    <location>
        <begin position="332"/>
        <end position="355"/>
    </location>
</feature>
<feature type="transmembrane region" description="Helical" evidence="1">
    <location>
        <begin position="203"/>
        <end position="221"/>
    </location>
</feature>
<accession>A0ABT0MM54</accession>
<feature type="domain" description="DUF4010" evidence="3">
    <location>
        <begin position="179"/>
        <end position="388"/>
    </location>
</feature>
<name>A0ABT0MM54_9GAMM</name>
<feature type="transmembrane region" description="Helical" evidence="1">
    <location>
        <begin position="304"/>
        <end position="323"/>
    </location>
</feature>
<dbReference type="Pfam" id="PF13194">
    <property type="entry name" value="DUF4010"/>
    <property type="match status" value="1"/>
</dbReference>
<evidence type="ECO:0000313" key="4">
    <source>
        <dbReference type="EMBL" id="MCL1635967.1"/>
    </source>
</evidence>
<proteinExistence type="predicted"/>
<keyword evidence="1" id="KW-0472">Membrane</keyword>
<dbReference type="Proteomes" id="UP001431217">
    <property type="component" value="Unassembled WGS sequence"/>
</dbReference>
<organism evidence="4 5">
    <name type="scientific">Luteimonas galliterrae</name>
    <dbReference type="NCBI Taxonomy" id="2940486"/>
    <lineage>
        <taxon>Bacteria</taxon>
        <taxon>Pseudomonadati</taxon>
        <taxon>Pseudomonadota</taxon>
        <taxon>Gammaproteobacteria</taxon>
        <taxon>Lysobacterales</taxon>
        <taxon>Lysobacteraceae</taxon>
        <taxon>Luteimonas</taxon>
    </lineage>
</organism>
<gene>
    <name evidence="4" type="ORF">M2650_15190</name>
</gene>
<feature type="transmembrane region" description="Helical" evidence="1">
    <location>
        <begin position="233"/>
        <end position="253"/>
    </location>
</feature>
<feature type="transmembrane region" description="Helical" evidence="1">
    <location>
        <begin position="93"/>
        <end position="124"/>
    </location>
</feature>
<dbReference type="Pfam" id="PF02308">
    <property type="entry name" value="MgtC"/>
    <property type="match status" value="1"/>
</dbReference>
<keyword evidence="1" id="KW-0812">Transmembrane</keyword>
<feature type="transmembrane region" description="Helical" evidence="1">
    <location>
        <begin position="265"/>
        <end position="284"/>
    </location>
</feature>
<protein>
    <submittedName>
        <fullName evidence="4">DUF4010 domain-containing protein</fullName>
    </submittedName>
</protein>
<dbReference type="PANTHER" id="PTHR39084:SF1">
    <property type="entry name" value="DUF4010 DOMAIN-CONTAINING PROTEIN"/>
    <property type="match status" value="1"/>
</dbReference>
<evidence type="ECO:0000313" key="5">
    <source>
        <dbReference type="Proteomes" id="UP001431217"/>
    </source>
</evidence>
<dbReference type="PANTHER" id="PTHR39084">
    <property type="entry name" value="MEMBRANE PROTEIN-RELATED"/>
    <property type="match status" value="1"/>
</dbReference>
<dbReference type="EMBL" id="JAMBEP010000005">
    <property type="protein sequence ID" value="MCL1635967.1"/>
    <property type="molecule type" value="Genomic_DNA"/>
</dbReference>
<evidence type="ECO:0000259" key="2">
    <source>
        <dbReference type="Pfam" id="PF02308"/>
    </source>
</evidence>
<keyword evidence="1" id="KW-1133">Transmembrane helix</keyword>
<feature type="transmembrane region" description="Helical" evidence="1">
    <location>
        <begin position="6"/>
        <end position="25"/>
    </location>
</feature>
<comment type="caution">
    <text evidence="4">The sequence shown here is derived from an EMBL/GenBank/DDBJ whole genome shotgun (WGS) entry which is preliminary data.</text>
</comment>
<reference evidence="4 5" key="1">
    <citation type="submission" date="2022-05" db="EMBL/GenBank/DDBJ databases">
        <title>Luteimonas sp. SX5, whole genome shotgun sequencing project.</title>
        <authorList>
            <person name="Zhao G."/>
            <person name="Shen L."/>
        </authorList>
    </citation>
    <scope>NUCLEOTIDE SEQUENCE [LARGE SCALE GENOMIC DNA]</scope>
    <source>
        <strain evidence="4 5">SX5</strain>
    </source>
</reference>
<sequence length="419" mass="42952">MDAVANPWWQGLLAALGIGLLIGAMRERRKDDPDAGPTAAGLRTHALTALLGAVAWQLGLAVFVTAFAAVALLTFAGYRRSAEHDLGLTGEVALLFSALLGALAMRTPALAAGLGVAVAVLLYAKTALHRFTRELVSERELRDGLLLLASALIVLPLLPREAVDPWGVLKPAELWKLVVLVMAAGVAGHVAQRLVGARLGMPVAGFFAGFASSTAAVAGFGQRAKDAPALRRYAVSAALFANLGSLLLLAGVLAAGNLTLLRASAWPLTAAALALTAFAAFGLWHTPAGDAQRKEAQTRAFKLSHALSFALAVAGLLLLTAWLREWIGDRGALLAAAIAAMAELQAAAVAVGQLAGAKALTLPEARWGIVALLATSSAAKSVLAFLSGGAAYGLRVAAGLLAMTAAAASVAWWWPIGAN</sequence>
<keyword evidence="5" id="KW-1185">Reference proteome</keyword>
<dbReference type="RefSeq" id="WP_249475951.1">
    <property type="nucleotide sequence ID" value="NZ_JAMBEP010000005.1"/>
</dbReference>
<dbReference type="InterPro" id="IPR025105">
    <property type="entry name" value="DUF4010"/>
</dbReference>
<evidence type="ECO:0000259" key="3">
    <source>
        <dbReference type="Pfam" id="PF13194"/>
    </source>
</evidence>
<evidence type="ECO:0000256" key="1">
    <source>
        <dbReference type="SAM" id="Phobius"/>
    </source>
</evidence>
<feature type="transmembrane region" description="Helical" evidence="1">
    <location>
        <begin position="367"/>
        <end position="386"/>
    </location>
</feature>
<feature type="transmembrane region" description="Helical" evidence="1">
    <location>
        <begin position="46"/>
        <end position="73"/>
    </location>
</feature>